<feature type="coiled-coil region" evidence="1">
    <location>
        <begin position="523"/>
        <end position="582"/>
    </location>
</feature>
<dbReference type="EMBL" id="BEYU01000107">
    <property type="protein sequence ID" value="GBG31817.1"/>
    <property type="molecule type" value="Genomic_DNA"/>
</dbReference>
<dbReference type="Gene3D" id="3.80.10.10">
    <property type="entry name" value="Ribonuclease Inhibitor"/>
    <property type="match status" value="1"/>
</dbReference>
<keyword evidence="4" id="KW-1185">Reference proteome</keyword>
<keyword evidence="1" id="KW-0175">Coiled coil</keyword>
<name>A0A2R5GLR4_9STRA</name>
<organism evidence="3 4">
    <name type="scientific">Hondaea fermentalgiana</name>
    <dbReference type="NCBI Taxonomy" id="2315210"/>
    <lineage>
        <taxon>Eukaryota</taxon>
        <taxon>Sar</taxon>
        <taxon>Stramenopiles</taxon>
        <taxon>Bigyra</taxon>
        <taxon>Labyrinthulomycetes</taxon>
        <taxon>Thraustochytrida</taxon>
        <taxon>Thraustochytriidae</taxon>
        <taxon>Hondaea</taxon>
    </lineage>
</organism>
<dbReference type="InParanoid" id="A0A2R5GLR4"/>
<proteinExistence type="predicted"/>
<evidence type="ECO:0000256" key="2">
    <source>
        <dbReference type="SAM" id="MobiDB-lite"/>
    </source>
</evidence>
<sequence length="753" mass="84068">MSGVHGRHDGLEKSDGDEDGDVDASGNKDKDDDEQEEEEEEKKAEVTKEPEATTSLPQDIVAKTRAENADLMEMIEARESELEEVRLAASQKSARLKDAREQVVAGDEEFDMLSEALEEKSRESRARAATVVELQDTVDRMKAEEVRLKTIIRKRTTIASTTGTGNAATSRSAEDVCLSARSFAENDLIALRDEALAVKEEQLALVNKSNVALRENIDQLETEMQQMQVDAVAKDKMINTLRTAKEAAEAEIQELAHQVEVKKGREAAMEVSTQQNAQLLQLLQQQEAHSEKVQTQNEALEEEVRSLKEKARKLVSTNADLEANATTSAAEASRLRRELLTVRSSWEKEETLLRRKLRKLEMESAKTIAAQREELRIRREKHYEMLERVQTAEDKVRAAEDSVDEARREMADFEAERLELQARVVEIRRWADSREAQHHKVLTDAHASRDEARALAADLEKQRAALTLQLHEMSGTVLKAVDKQRGAIDEASQVKHALSGKELELEQMHKRMVKEGNLQGKRRMKAELEQRTLLDQLEQLRQENLALAEATNSNFEQQSKQTAALQRQCRNLEAQLAEATRAQEARLAGVLAYVEAALLVRRNNGHHLCLRGCRIGSSRYVDPQTARKAVTSVCKHLAGLLPRCQAANDASVTLDLADNALGDDAIVDGLGMLVQAPFIASTVTLNLCDNELTASGLRSLVLALQKNPRVQHVFVHRDGTIQGLRGADVVYTLEVAGNARPSEHMTHEKLPQL</sequence>
<dbReference type="InterPro" id="IPR032675">
    <property type="entry name" value="LRR_dom_sf"/>
</dbReference>
<evidence type="ECO:0000313" key="4">
    <source>
        <dbReference type="Proteomes" id="UP000241890"/>
    </source>
</evidence>
<comment type="caution">
    <text evidence="3">The sequence shown here is derived from an EMBL/GenBank/DDBJ whole genome shotgun (WGS) entry which is preliminary data.</text>
</comment>
<protein>
    <submittedName>
        <fullName evidence="3">Uncharacterized protein</fullName>
    </submittedName>
</protein>
<evidence type="ECO:0000256" key="1">
    <source>
        <dbReference type="SAM" id="Coils"/>
    </source>
</evidence>
<feature type="compositionally biased region" description="Basic and acidic residues" evidence="2">
    <location>
        <begin position="1"/>
        <end position="14"/>
    </location>
</feature>
<dbReference type="Proteomes" id="UP000241890">
    <property type="component" value="Unassembled WGS sequence"/>
</dbReference>
<gene>
    <name evidence="3" type="ORF">FCC1311_080422</name>
</gene>
<feature type="compositionally biased region" description="Basic and acidic residues" evidence="2">
    <location>
        <begin position="41"/>
        <end position="51"/>
    </location>
</feature>
<dbReference type="SUPFAM" id="SSF52047">
    <property type="entry name" value="RNI-like"/>
    <property type="match status" value="1"/>
</dbReference>
<evidence type="ECO:0000313" key="3">
    <source>
        <dbReference type="EMBL" id="GBG31817.1"/>
    </source>
</evidence>
<reference evidence="3 4" key="1">
    <citation type="submission" date="2017-12" db="EMBL/GenBank/DDBJ databases">
        <title>Sequencing, de novo assembly and annotation of complete genome of a new Thraustochytrid species, strain FCC1311.</title>
        <authorList>
            <person name="Sedici K."/>
            <person name="Godart F."/>
            <person name="Aiese Cigliano R."/>
            <person name="Sanseverino W."/>
            <person name="Barakat M."/>
            <person name="Ortet P."/>
            <person name="Marechal E."/>
            <person name="Cagnac O."/>
            <person name="Amato A."/>
        </authorList>
    </citation>
    <scope>NUCLEOTIDE SEQUENCE [LARGE SCALE GENOMIC DNA]</scope>
</reference>
<accession>A0A2R5GLR4</accession>
<feature type="compositionally biased region" description="Acidic residues" evidence="2">
    <location>
        <begin position="31"/>
        <end position="40"/>
    </location>
</feature>
<feature type="coiled-coil region" evidence="1">
    <location>
        <begin position="203"/>
        <end position="363"/>
    </location>
</feature>
<dbReference type="AlphaFoldDB" id="A0A2R5GLR4"/>
<feature type="region of interest" description="Disordered" evidence="2">
    <location>
        <begin position="1"/>
        <end position="62"/>
    </location>
</feature>
<feature type="coiled-coil region" evidence="1">
    <location>
        <begin position="389"/>
        <end position="476"/>
    </location>
</feature>
<dbReference type="OrthoDB" id="120976at2759"/>